<gene>
    <name evidence="8" type="ORF">HKBW3S42_02504</name>
</gene>
<evidence type="ECO:0000256" key="1">
    <source>
        <dbReference type="ARBA" id="ARBA00004127"/>
    </source>
</evidence>
<comment type="caution">
    <text evidence="8">The sequence shown here is derived from an EMBL/GenBank/DDBJ whole genome shotgun (WGS) entry which is preliminary data.</text>
</comment>
<dbReference type="GO" id="GO:0012505">
    <property type="term" value="C:endomembrane system"/>
    <property type="evidence" value="ECO:0007669"/>
    <property type="project" value="UniProtKB-SubCell"/>
</dbReference>
<keyword evidence="6 7" id="KW-0472">Membrane</keyword>
<evidence type="ECO:0000256" key="5">
    <source>
        <dbReference type="ARBA" id="ARBA00022989"/>
    </source>
</evidence>
<keyword evidence="4" id="KW-1278">Translocase</keyword>
<feature type="transmembrane region" description="Helical" evidence="7">
    <location>
        <begin position="63"/>
        <end position="82"/>
    </location>
</feature>
<keyword evidence="3 7" id="KW-0812">Transmembrane</keyword>
<evidence type="ECO:0000313" key="9">
    <source>
        <dbReference type="Proteomes" id="UP000568877"/>
    </source>
</evidence>
<dbReference type="InterPro" id="IPR003667">
    <property type="entry name" value="NqrDE/RnfAE"/>
</dbReference>
<dbReference type="Proteomes" id="UP000568877">
    <property type="component" value="Unassembled WGS sequence"/>
</dbReference>
<protein>
    <submittedName>
        <fullName evidence="8">Na+-translocating ferredoxin:NAD+ oxidoreductase subunit E</fullName>
    </submittedName>
</protein>
<proteinExistence type="predicted"/>
<evidence type="ECO:0000256" key="6">
    <source>
        <dbReference type="ARBA" id="ARBA00023136"/>
    </source>
</evidence>
<evidence type="ECO:0000256" key="2">
    <source>
        <dbReference type="ARBA" id="ARBA00022448"/>
    </source>
</evidence>
<feature type="non-terminal residue" evidence="8">
    <location>
        <position position="110"/>
    </location>
</feature>
<dbReference type="GO" id="GO:0016020">
    <property type="term" value="C:membrane"/>
    <property type="evidence" value="ECO:0007669"/>
    <property type="project" value="InterPro"/>
</dbReference>
<accession>A0A6V8PQY0</accession>
<name>A0A6V8PQY0_9ACTN</name>
<keyword evidence="2" id="KW-0813">Transport</keyword>
<comment type="subcellular location">
    <subcellularLocation>
        <location evidence="1">Endomembrane system</location>
        <topology evidence="1">Multi-pass membrane protein</topology>
    </subcellularLocation>
</comment>
<organism evidence="8 9">
    <name type="scientific">Candidatus Hakubella thermalkaliphila</name>
    <dbReference type="NCBI Taxonomy" id="2754717"/>
    <lineage>
        <taxon>Bacteria</taxon>
        <taxon>Bacillati</taxon>
        <taxon>Actinomycetota</taxon>
        <taxon>Actinomycetota incertae sedis</taxon>
        <taxon>Candidatus Hakubellales</taxon>
        <taxon>Candidatus Hakubellaceae</taxon>
        <taxon>Candidatus Hakubella</taxon>
    </lineage>
</organism>
<evidence type="ECO:0000256" key="3">
    <source>
        <dbReference type="ARBA" id="ARBA00022692"/>
    </source>
</evidence>
<keyword evidence="5 7" id="KW-1133">Transmembrane helix</keyword>
<dbReference type="EMBL" id="BLSA01000996">
    <property type="protein sequence ID" value="GFP34164.1"/>
    <property type="molecule type" value="Genomic_DNA"/>
</dbReference>
<sequence>MPTAKKPPVGSTIINTGLASTTGIPNTEPLPSSSLKKLIITRDTINPIPIPRPSNIAAFAREAYAVIGLYIQLIVAFASILARAEMFGSKNSVMPSMFDGLGMGIGFMVS</sequence>
<dbReference type="Pfam" id="PF02508">
    <property type="entry name" value="Rnf-Nqr"/>
    <property type="match status" value="1"/>
</dbReference>
<evidence type="ECO:0000256" key="7">
    <source>
        <dbReference type="SAM" id="Phobius"/>
    </source>
</evidence>
<evidence type="ECO:0000313" key="8">
    <source>
        <dbReference type="EMBL" id="GFP34164.1"/>
    </source>
</evidence>
<reference evidence="8 9" key="1">
    <citation type="journal article" date="2020" name="Front. Microbiol.">
        <title>Single-cell genomics of novel Actinobacteria with the Wood-Ljungdahl pathway discovered in a serpentinizing system.</title>
        <authorList>
            <person name="Merino N."/>
            <person name="Kawai M."/>
            <person name="Boyd E.S."/>
            <person name="Colman D.R."/>
            <person name="McGlynn S.E."/>
            <person name="Nealson K.H."/>
            <person name="Kurokawa K."/>
            <person name="Hongoh Y."/>
        </authorList>
    </citation>
    <scope>NUCLEOTIDE SEQUENCE [LARGE SCALE GENOMIC DNA]</scope>
    <source>
        <strain evidence="8 9">S42</strain>
    </source>
</reference>
<evidence type="ECO:0000256" key="4">
    <source>
        <dbReference type="ARBA" id="ARBA00022967"/>
    </source>
</evidence>
<dbReference type="AlphaFoldDB" id="A0A6V8PQY0"/>